<dbReference type="Gene3D" id="3.40.1350.10">
    <property type="match status" value="1"/>
</dbReference>
<dbReference type="PANTHER" id="PTHR13070">
    <property type="entry name" value="TRNA-SPLICING ENDONUCLEASE SUBUNIT SEN34-RELATED"/>
    <property type="match status" value="1"/>
</dbReference>
<dbReference type="VEuPathDB" id="VectorBase:HLOH_058210"/>
<protein>
    <recommendedName>
        <fullName evidence="2">tRNA-intron lyase</fullName>
        <ecNumber evidence="2">4.6.1.16</ecNumber>
    </recommendedName>
</protein>
<dbReference type="GO" id="GO:0000213">
    <property type="term" value="F:tRNA-intron lyase activity"/>
    <property type="evidence" value="ECO:0007669"/>
    <property type="project" value="UniProtKB-EC"/>
</dbReference>
<feature type="region of interest" description="Disordered" evidence="6">
    <location>
        <begin position="127"/>
        <end position="166"/>
    </location>
</feature>
<dbReference type="GO" id="GO:0005634">
    <property type="term" value="C:nucleus"/>
    <property type="evidence" value="ECO:0007669"/>
    <property type="project" value="UniProtKB-ARBA"/>
</dbReference>
<evidence type="ECO:0000313" key="9">
    <source>
        <dbReference type="EMBL" id="KAH9373982.1"/>
    </source>
</evidence>
<evidence type="ECO:0000256" key="3">
    <source>
        <dbReference type="ARBA" id="ARBA00022694"/>
    </source>
</evidence>
<dbReference type="InterPro" id="IPR006677">
    <property type="entry name" value="tRNA_intron_Endonuc_cat-like"/>
</dbReference>
<dbReference type="AlphaFoldDB" id="A0A9J6G6E6"/>
<gene>
    <name evidence="9" type="ORF">HPB48_003976</name>
</gene>
<dbReference type="CDD" id="cd22363">
    <property type="entry name" value="tRNA-intron_lyase_C"/>
    <property type="match status" value="1"/>
</dbReference>
<keyword evidence="3" id="KW-0819">tRNA processing</keyword>
<dbReference type="Pfam" id="PF26577">
    <property type="entry name" value="TSEN34_N"/>
    <property type="match status" value="1"/>
</dbReference>
<evidence type="ECO:0000256" key="4">
    <source>
        <dbReference type="ARBA" id="ARBA00023239"/>
    </source>
</evidence>
<dbReference type="OMA" id="IKPMEIV"/>
<dbReference type="Pfam" id="PF01974">
    <property type="entry name" value="tRNA_int_endo"/>
    <property type="match status" value="1"/>
</dbReference>
<dbReference type="SUPFAM" id="SSF53032">
    <property type="entry name" value="tRNA-intron endonuclease catalytic domain-like"/>
    <property type="match status" value="1"/>
</dbReference>
<dbReference type="GO" id="GO:0003676">
    <property type="term" value="F:nucleic acid binding"/>
    <property type="evidence" value="ECO:0007669"/>
    <property type="project" value="InterPro"/>
</dbReference>
<comment type="similarity">
    <text evidence="1">Belongs to the tRNA-intron endonuclease family.</text>
</comment>
<dbReference type="EMBL" id="JABSTR010000006">
    <property type="protein sequence ID" value="KAH9373982.1"/>
    <property type="molecule type" value="Genomic_DNA"/>
</dbReference>
<dbReference type="InterPro" id="IPR011856">
    <property type="entry name" value="tRNA_endonuc-like_dom_sf"/>
</dbReference>
<evidence type="ECO:0000259" key="8">
    <source>
        <dbReference type="Pfam" id="PF26577"/>
    </source>
</evidence>
<feature type="domain" description="TSEN34 N-terminal" evidence="8">
    <location>
        <begin position="6"/>
        <end position="74"/>
    </location>
</feature>
<dbReference type="Proteomes" id="UP000821853">
    <property type="component" value="Chromosome 4"/>
</dbReference>
<feature type="compositionally biased region" description="Basic and acidic residues" evidence="6">
    <location>
        <begin position="139"/>
        <end position="148"/>
    </location>
</feature>
<comment type="catalytic activity">
    <reaction evidence="5">
        <text>pretRNA = a 3'-half-tRNA molecule with a 5'-OH end + a 5'-half-tRNA molecule with a 2',3'-cyclic phosphate end + an intron with a 2',3'-cyclic phosphate and a 5'-hydroxyl terminus.</text>
        <dbReference type="EC" id="4.6.1.16"/>
    </reaction>
</comment>
<keyword evidence="4" id="KW-0456">Lyase</keyword>
<evidence type="ECO:0000313" key="10">
    <source>
        <dbReference type="Proteomes" id="UP000821853"/>
    </source>
</evidence>
<accession>A0A9J6G6E6</accession>
<evidence type="ECO:0000256" key="5">
    <source>
        <dbReference type="ARBA" id="ARBA00034031"/>
    </source>
</evidence>
<dbReference type="PANTHER" id="PTHR13070:SF0">
    <property type="entry name" value="TRNA-SPLICING ENDONUCLEASE SUBUNIT SEN34"/>
    <property type="match status" value="1"/>
</dbReference>
<evidence type="ECO:0000259" key="7">
    <source>
        <dbReference type="Pfam" id="PF01974"/>
    </source>
</evidence>
<comment type="caution">
    <text evidence="9">The sequence shown here is derived from an EMBL/GenBank/DDBJ whole genome shotgun (WGS) entry which is preliminary data.</text>
</comment>
<dbReference type="InterPro" id="IPR059049">
    <property type="entry name" value="TSEN34_N"/>
</dbReference>
<reference evidence="9 10" key="1">
    <citation type="journal article" date="2020" name="Cell">
        <title>Large-Scale Comparative Analyses of Tick Genomes Elucidate Their Genetic Diversity and Vector Capacities.</title>
        <authorList>
            <consortium name="Tick Genome and Microbiome Consortium (TIGMIC)"/>
            <person name="Jia N."/>
            <person name="Wang J."/>
            <person name="Shi W."/>
            <person name="Du L."/>
            <person name="Sun Y."/>
            <person name="Zhan W."/>
            <person name="Jiang J.F."/>
            <person name="Wang Q."/>
            <person name="Zhang B."/>
            <person name="Ji P."/>
            <person name="Bell-Sakyi L."/>
            <person name="Cui X.M."/>
            <person name="Yuan T.T."/>
            <person name="Jiang B.G."/>
            <person name="Yang W.F."/>
            <person name="Lam T.T."/>
            <person name="Chang Q.C."/>
            <person name="Ding S.J."/>
            <person name="Wang X.J."/>
            <person name="Zhu J.G."/>
            <person name="Ruan X.D."/>
            <person name="Zhao L."/>
            <person name="Wei J.T."/>
            <person name="Ye R.Z."/>
            <person name="Que T.C."/>
            <person name="Du C.H."/>
            <person name="Zhou Y.H."/>
            <person name="Cheng J.X."/>
            <person name="Dai P.F."/>
            <person name="Guo W.B."/>
            <person name="Han X.H."/>
            <person name="Huang E.J."/>
            <person name="Li L.F."/>
            <person name="Wei W."/>
            <person name="Gao Y.C."/>
            <person name="Liu J.Z."/>
            <person name="Shao H.Z."/>
            <person name="Wang X."/>
            <person name="Wang C.C."/>
            <person name="Yang T.C."/>
            <person name="Huo Q.B."/>
            <person name="Li W."/>
            <person name="Chen H.Y."/>
            <person name="Chen S.E."/>
            <person name="Zhou L.G."/>
            <person name="Ni X.B."/>
            <person name="Tian J.H."/>
            <person name="Sheng Y."/>
            <person name="Liu T."/>
            <person name="Pan Y.S."/>
            <person name="Xia L.Y."/>
            <person name="Li J."/>
            <person name="Zhao F."/>
            <person name="Cao W.C."/>
        </authorList>
    </citation>
    <scope>NUCLEOTIDE SEQUENCE [LARGE SCALE GENOMIC DNA]</scope>
    <source>
        <strain evidence="9">HaeL-2018</strain>
    </source>
</reference>
<evidence type="ECO:0000256" key="6">
    <source>
        <dbReference type="SAM" id="MobiDB-lite"/>
    </source>
</evidence>
<proteinExistence type="inferred from homology"/>
<evidence type="ECO:0000256" key="1">
    <source>
        <dbReference type="ARBA" id="ARBA00008078"/>
    </source>
</evidence>
<organism evidence="9 10">
    <name type="scientific">Haemaphysalis longicornis</name>
    <name type="common">Bush tick</name>
    <dbReference type="NCBI Taxonomy" id="44386"/>
    <lineage>
        <taxon>Eukaryota</taxon>
        <taxon>Metazoa</taxon>
        <taxon>Ecdysozoa</taxon>
        <taxon>Arthropoda</taxon>
        <taxon>Chelicerata</taxon>
        <taxon>Arachnida</taxon>
        <taxon>Acari</taxon>
        <taxon>Parasitiformes</taxon>
        <taxon>Ixodida</taxon>
        <taxon>Ixodoidea</taxon>
        <taxon>Ixodidae</taxon>
        <taxon>Haemaphysalinae</taxon>
        <taxon>Haemaphysalis</taxon>
    </lineage>
</organism>
<dbReference type="EC" id="4.6.1.16" evidence="2"/>
<dbReference type="OrthoDB" id="48041at2759"/>
<evidence type="ECO:0000256" key="2">
    <source>
        <dbReference type="ARBA" id="ARBA00012573"/>
    </source>
</evidence>
<dbReference type="InterPro" id="IPR036167">
    <property type="entry name" value="tRNA_intron_Endo_cat-like_sf"/>
</dbReference>
<feature type="compositionally biased region" description="Polar residues" evidence="6">
    <location>
        <begin position="155"/>
        <end position="164"/>
    </location>
</feature>
<feature type="compositionally biased region" description="Basic residues" evidence="6">
    <location>
        <begin position="129"/>
        <end position="138"/>
    </location>
</feature>
<feature type="domain" description="tRNA intron endonuclease catalytic" evidence="7">
    <location>
        <begin position="221"/>
        <end position="252"/>
    </location>
</feature>
<dbReference type="GO" id="GO:0000379">
    <property type="term" value="P:tRNA-type intron splice site recognition and cleavage"/>
    <property type="evidence" value="ECO:0007669"/>
    <property type="project" value="TreeGrafter"/>
</dbReference>
<keyword evidence="10" id="KW-1185">Reference proteome</keyword>
<sequence length="300" mass="33539">MSDPPINLYLQKGKVLVWNAEDVDKIRCRHRITGTQIGCFPRCSFQNVFLGLPVQLALEEAHLLISKGLAVLVKNTRLNKSPTDDERAHVDKYAETIYQHQVQLIMAQRRAEIEQYAESIVAGRMNMHGSRRAKRKGGRRNESEKSEEGDGGSSTEQVQQTQAQDVEAQKEAIIADVMKKRVSVPSQDITLTPVLYECPRTKASDLVPAELDYPTSEAHTVRCRVYQDLWEKGHYMTVGSKFGGDFLVYSGEWQSCPVSTQVGEGEEANQVMVVMVPAPAEEQGLGYRSVLTLSLVKMKA</sequence>
<name>A0A9J6G6E6_HAELO</name>